<name>A0ABS4W800_9PSEU</name>
<gene>
    <name evidence="1" type="ORF">JOF36_007542</name>
</gene>
<keyword evidence="2" id="KW-1185">Reference proteome</keyword>
<accession>A0ABS4W800</accession>
<sequence>MTELAADGIPVAVSLRVLKLSRQPYYRWRKQQVTEAELVEAYRANARWRCAFTSAVTA</sequence>
<organism evidence="1 2">
    <name type="scientific">Pseudonocardia parietis</name>
    <dbReference type="NCBI Taxonomy" id="570936"/>
    <lineage>
        <taxon>Bacteria</taxon>
        <taxon>Bacillati</taxon>
        <taxon>Actinomycetota</taxon>
        <taxon>Actinomycetes</taxon>
        <taxon>Pseudonocardiales</taxon>
        <taxon>Pseudonocardiaceae</taxon>
        <taxon>Pseudonocardia</taxon>
    </lineage>
</organism>
<reference evidence="1 2" key="1">
    <citation type="submission" date="2021-03" db="EMBL/GenBank/DDBJ databases">
        <title>Sequencing the genomes of 1000 actinobacteria strains.</title>
        <authorList>
            <person name="Klenk H.-P."/>
        </authorList>
    </citation>
    <scope>NUCLEOTIDE SEQUENCE [LARGE SCALE GENOMIC DNA]</scope>
    <source>
        <strain evidence="1 2">DSM 45256</strain>
    </source>
</reference>
<comment type="caution">
    <text evidence="1">The sequence shown here is derived from an EMBL/GenBank/DDBJ whole genome shotgun (WGS) entry which is preliminary data.</text>
</comment>
<proteinExistence type="predicted"/>
<protein>
    <recommendedName>
        <fullName evidence="3">Transposase</fullName>
    </recommendedName>
</protein>
<dbReference type="Proteomes" id="UP001519295">
    <property type="component" value="Unassembled WGS sequence"/>
</dbReference>
<evidence type="ECO:0000313" key="2">
    <source>
        <dbReference type="Proteomes" id="UP001519295"/>
    </source>
</evidence>
<dbReference type="EMBL" id="JAGINU010000004">
    <property type="protein sequence ID" value="MBP2371769.1"/>
    <property type="molecule type" value="Genomic_DNA"/>
</dbReference>
<evidence type="ECO:0000313" key="1">
    <source>
        <dbReference type="EMBL" id="MBP2371769.1"/>
    </source>
</evidence>
<evidence type="ECO:0008006" key="3">
    <source>
        <dbReference type="Google" id="ProtNLM"/>
    </source>
</evidence>
<dbReference type="RefSeq" id="WP_210037164.1">
    <property type="nucleotide sequence ID" value="NZ_JAGINU010000004.1"/>
</dbReference>